<dbReference type="InterPro" id="IPR008183">
    <property type="entry name" value="Aldose_1/G6P_1-epimerase"/>
</dbReference>
<name>A9UY64_MONBE</name>
<reference evidence="8 9" key="1">
    <citation type="journal article" date="2008" name="Nature">
        <title>The genome of the choanoflagellate Monosiga brevicollis and the origin of metazoans.</title>
        <authorList>
            <consortium name="JGI Sequencing"/>
            <person name="King N."/>
            <person name="Westbrook M.J."/>
            <person name="Young S.L."/>
            <person name="Kuo A."/>
            <person name="Abedin M."/>
            <person name="Chapman J."/>
            <person name="Fairclough S."/>
            <person name="Hellsten U."/>
            <person name="Isogai Y."/>
            <person name="Letunic I."/>
            <person name="Marr M."/>
            <person name="Pincus D."/>
            <person name="Putnam N."/>
            <person name="Rokas A."/>
            <person name="Wright K.J."/>
            <person name="Zuzow R."/>
            <person name="Dirks W."/>
            <person name="Good M."/>
            <person name="Goodstein D."/>
            <person name="Lemons D."/>
            <person name="Li W."/>
            <person name="Lyons J.B."/>
            <person name="Morris A."/>
            <person name="Nichols S."/>
            <person name="Richter D.J."/>
            <person name="Salamov A."/>
            <person name="Bork P."/>
            <person name="Lim W.A."/>
            <person name="Manning G."/>
            <person name="Miller W.T."/>
            <person name="McGinnis W."/>
            <person name="Shapiro H."/>
            <person name="Tjian R."/>
            <person name="Grigoriev I.V."/>
            <person name="Rokhsar D."/>
        </authorList>
    </citation>
    <scope>NUCLEOTIDE SEQUENCE [LARGE SCALE GENOMIC DNA]</scope>
    <source>
        <strain evidence="9">MX1 / ATCC 50154</strain>
    </source>
</reference>
<accession>A9UY64</accession>
<dbReference type="GO" id="GO:0030246">
    <property type="term" value="F:carbohydrate binding"/>
    <property type="evidence" value="ECO:0007669"/>
    <property type="project" value="UniProtKB-UniRule"/>
</dbReference>
<feature type="region of interest" description="Disordered" evidence="7">
    <location>
        <begin position="1"/>
        <end position="23"/>
    </location>
</feature>
<feature type="active site" evidence="6">
    <location>
        <position position="270"/>
    </location>
</feature>
<dbReference type="Proteomes" id="UP000001357">
    <property type="component" value="Unassembled WGS sequence"/>
</dbReference>
<evidence type="ECO:0000256" key="3">
    <source>
        <dbReference type="ARBA" id="ARBA00012083"/>
    </source>
</evidence>
<comment type="similarity">
    <text evidence="2 5">Belongs to the glucose-6-phosphate 1-epimerase family.</text>
</comment>
<dbReference type="Pfam" id="PF01263">
    <property type="entry name" value="Aldose_epim"/>
    <property type="match status" value="1"/>
</dbReference>
<protein>
    <recommendedName>
        <fullName evidence="3 5">glucose-6-phosphate 1-epimerase</fullName>
        <ecNumber evidence="3 5">5.1.3.15</ecNumber>
    </recommendedName>
</protein>
<proteinExistence type="inferred from homology"/>
<keyword evidence="4 5" id="KW-0413">Isomerase</keyword>
<dbReference type="GO" id="GO:0005975">
    <property type="term" value="P:carbohydrate metabolic process"/>
    <property type="evidence" value="ECO:0007669"/>
    <property type="project" value="InterPro"/>
</dbReference>
<evidence type="ECO:0000256" key="1">
    <source>
        <dbReference type="ARBA" id="ARBA00001096"/>
    </source>
</evidence>
<dbReference type="EC" id="5.1.3.15" evidence="3 5"/>
<evidence type="ECO:0000256" key="6">
    <source>
        <dbReference type="PIRSR" id="PIRSR016020-1"/>
    </source>
</evidence>
<dbReference type="InterPro" id="IPR014718">
    <property type="entry name" value="GH-type_carb-bd"/>
</dbReference>
<dbReference type="PIRSF" id="PIRSF016020">
    <property type="entry name" value="PHexose_mutarotase"/>
    <property type="match status" value="1"/>
</dbReference>
<gene>
    <name evidence="8" type="ORF">MONBRDRAFT_18889</name>
</gene>
<dbReference type="GO" id="GO:0005737">
    <property type="term" value="C:cytoplasm"/>
    <property type="evidence" value="ECO:0000318"/>
    <property type="project" value="GO_Central"/>
</dbReference>
<comment type="catalytic activity">
    <reaction evidence="1">
        <text>alpha-D-glucose 6-phosphate = beta-D-glucose 6-phosphate</text>
        <dbReference type="Rhea" id="RHEA:16249"/>
        <dbReference type="ChEBI" id="CHEBI:58225"/>
        <dbReference type="ChEBI" id="CHEBI:58247"/>
        <dbReference type="EC" id="5.1.3.15"/>
    </reaction>
</comment>
<dbReference type="RefSeq" id="XP_001745391.1">
    <property type="nucleotide sequence ID" value="XM_001745339.1"/>
</dbReference>
<evidence type="ECO:0000313" key="8">
    <source>
        <dbReference type="EMBL" id="EDQ89969.1"/>
    </source>
</evidence>
<dbReference type="InParanoid" id="A9UY64"/>
<dbReference type="InterPro" id="IPR025532">
    <property type="entry name" value="G6P_1-epimerase"/>
</dbReference>
<dbReference type="AlphaFoldDB" id="A9UY64"/>
<dbReference type="Gene3D" id="2.70.98.10">
    <property type="match status" value="1"/>
</dbReference>
<dbReference type="GeneID" id="5890667"/>
<dbReference type="PANTHER" id="PTHR11122">
    <property type="entry name" value="APOSPORY-ASSOCIATED PROTEIN C-RELATED"/>
    <property type="match status" value="1"/>
</dbReference>
<evidence type="ECO:0000313" key="9">
    <source>
        <dbReference type="Proteomes" id="UP000001357"/>
    </source>
</evidence>
<dbReference type="STRING" id="81824.A9UY64"/>
<keyword evidence="9" id="KW-1185">Reference proteome</keyword>
<feature type="active site" evidence="6">
    <location>
        <position position="169"/>
    </location>
</feature>
<dbReference type="EMBL" id="CH991549">
    <property type="protein sequence ID" value="EDQ89969.1"/>
    <property type="molecule type" value="Genomic_DNA"/>
</dbReference>
<organism evidence="8 9">
    <name type="scientific">Monosiga brevicollis</name>
    <name type="common">Choanoflagellate</name>
    <dbReference type="NCBI Taxonomy" id="81824"/>
    <lineage>
        <taxon>Eukaryota</taxon>
        <taxon>Choanoflagellata</taxon>
        <taxon>Craspedida</taxon>
        <taxon>Salpingoecidae</taxon>
        <taxon>Monosiga</taxon>
    </lineage>
</organism>
<evidence type="ECO:0000256" key="4">
    <source>
        <dbReference type="ARBA" id="ARBA00023235"/>
    </source>
</evidence>
<dbReference type="eggNOG" id="KOG1594">
    <property type="taxonomic scope" value="Eukaryota"/>
</dbReference>
<evidence type="ECO:0000256" key="5">
    <source>
        <dbReference type="PIRNR" id="PIRNR016020"/>
    </source>
</evidence>
<dbReference type="KEGG" id="mbr:MONBRDRAFT_18889"/>
<dbReference type="OMA" id="HPNDSHG"/>
<evidence type="ECO:0000256" key="2">
    <source>
        <dbReference type="ARBA" id="ARBA00005866"/>
    </source>
</evidence>
<dbReference type="PANTHER" id="PTHR11122:SF13">
    <property type="entry name" value="GLUCOSE-6-PHOSPHATE 1-EPIMERASE"/>
    <property type="match status" value="1"/>
</dbReference>
<dbReference type="CDD" id="cd09020">
    <property type="entry name" value="D-hex-6-P-epi_like"/>
    <property type="match status" value="1"/>
</dbReference>
<dbReference type="InterPro" id="IPR011013">
    <property type="entry name" value="Gal_mutarotase_sf_dom"/>
</dbReference>
<dbReference type="SUPFAM" id="SSF74650">
    <property type="entry name" value="Galactose mutarotase-like"/>
    <property type="match status" value="1"/>
</dbReference>
<dbReference type="GO" id="GO:0047938">
    <property type="term" value="F:glucose-6-phosphate 1-epimerase activity"/>
    <property type="evidence" value="ECO:0000318"/>
    <property type="project" value="GO_Central"/>
</dbReference>
<evidence type="ECO:0000256" key="7">
    <source>
        <dbReference type="SAM" id="MobiDB-lite"/>
    </source>
</evidence>
<sequence length="298" mass="32693">MASTPTQKKALQDGVTETTVTGTGGHPCPVVELRRGDAKATVHLYGATVTSWTIKSEEFLFLSSKAVLDGKKAIRGGIPLVFPEFGAWKLGPNHGFARVSLWELCDSGTTVAGDVTATFRLTDNEETRAMWPHGFELLYTVALSDHRLTCTLRIRNTGTEAFGFKTLLHTYFRVPHISKVAVHGLQGHVYRDQAEDITIYMNAVGATTVRNVARSRPVTKEDHSSATPSTDMLIAKANLPDTVVWNPWIEKAKAMGDLDDEEYKEFVCVEAGAVAQDQLLPGGESMEFGQVLTVSRRR</sequence>